<dbReference type="GO" id="GO:0005737">
    <property type="term" value="C:cytoplasm"/>
    <property type="evidence" value="ECO:0007669"/>
    <property type="project" value="UniProtKB-SubCell"/>
</dbReference>
<evidence type="ECO:0000256" key="4">
    <source>
        <dbReference type="ARBA" id="ARBA00017858"/>
    </source>
</evidence>
<evidence type="ECO:0000256" key="14">
    <source>
        <dbReference type="SAM" id="MobiDB-lite"/>
    </source>
</evidence>
<feature type="region of interest" description="Disordered" evidence="14">
    <location>
        <begin position="133"/>
        <end position="153"/>
    </location>
</feature>
<accession>A0A9W6HY04</accession>
<dbReference type="InterPro" id="IPR036554">
    <property type="entry name" value="GHMP_kinase_C_sf"/>
</dbReference>
<comment type="function">
    <text evidence="12 13">Catalyzes the ATP-dependent phosphorylation of L-homoserine to L-homoserine phosphate.</text>
</comment>
<comment type="catalytic activity">
    <reaction evidence="11 13">
        <text>L-homoserine + ATP = O-phospho-L-homoserine + ADP + H(+)</text>
        <dbReference type="Rhea" id="RHEA:13985"/>
        <dbReference type="ChEBI" id="CHEBI:15378"/>
        <dbReference type="ChEBI" id="CHEBI:30616"/>
        <dbReference type="ChEBI" id="CHEBI:57476"/>
        <dbReference type="ChEBI" id="CHEBI:57590"/>
        <dbReference type="ChEBI" id="CHEBI:456216"/>
        <dbReference type="EC" id="2.7.1.39"/>
    </reaction>
</comment>
<dbReference type="PROSITE" id="PS00627">
    <property type="entry name" value="GHMP_KINASES_ATP"/>
    <property type="match status" value="1"/>
</dbReference>
<sequence>MTDSIKVTVRVPATSANLGPGFDTLGLALALYDEVEVSLVDPGDDPRSPSVGIEVTGEGAGELDDGEGHLIVRTMRTTFDRMGVPQPLGIRLRCLNRIPHARGLGSSSAAICAGVLAARALAGTPYAAVKTTEEITGESTRDPQAAPAVHGDDTPVFTDDDVFALATEIEGHPDNVAPCLAGGLTVAWTDQSNAPHMLKLVPHADIRPVAVIPRHRLSTEVARGLLPETVPHADASANAGRAALLVAALTATPDRELLLAATEDRLHQDYRAPAMPQTADLVQRLRGIGVPTVVSGAGPTILAFSTVDTQDLIAPEVGTDWLIQPLDVETRGARVVSPETR</sequence>
<dbReference type="EMBL" id="BSEV01000002">
    <property type="protein sequence ID" value="GLK08118.1"/>
    <property type="molecule type" value="Genomic_DNA"/>
</dbReference>
<dbReference type="RefSeq" id="WP_271216631.1">
    <property type="nucleotide sequence ID" value="NZ_BAAAVD010000044.1"/>
</dbReference>
<evidence type="ECO:0000256" key="2">
    <source>
        <dbReference type="ARBA" id="ARBA00007370"/>
    </source>
</evidence>
<dbReference type="InterPro" id="IPR014721">
    <property type="entry name" value="Ribsml_uS5_D2-typ_fold_subgr"/>
</dbReference>
<protein>
    <recommendedName>
        <fullName evidence="4 13">Homoserine kinase</fullName>
        <shortName evidence="13">HK</shortName>
        <shortName evidence="13">HSK</shortName>
        <ecNumber evidence="3 13">2.7.1.39</ecNumber>
    </recommendedName>
</protein>
<dbReference type="InterPro" id="IPR020568">
    <property type="entry name" value="Ribosomal_Su5_D2-typ_SF"/>
</dbReference>
<evidence type="ECO:0000313" key="16">
    <source>
        <dbReference type="EMBL" id="GLK08118.1"/>
    </source>
</evidence>
<keyword evidence="10 13" id="KW-0067">ATP-binding</keyword>
<name>A0A9W6HY04_9ACTN</name>
<keyword evidence="17" id="KW-1185">Reference proteome</keyword>
<dbReference type="InterPro" id="IPR000870">
    <property type="entry name" value="Homoserine_kinase"/>
</dbReference>
<dbReference type="Gene3D" id="3.30.70.890">
    <property type="entry name" value="GHMP kinase, C-terminal domain"/>
    <property type="match status" value="1"/>
</dbReference>
<feature type="binding site" evidence="13">
    <location>
        <begin position="99"/>
        <end position="109"/>
    </location>
    <ligand>
        <name>ATP</name>
        <dbReference type="ChEBI" id="CHEBI:30616"/>
    </ligand>
</feature>
<evidence type="ECO:0000256" key="8">
    <source>
        <dbReference type="ARBA" id="ARBA00022741"/>
    </source>
</evidence>
<evidence type="ECO:0000256" key="12">
    <source>
        <dbReference type="ARBA" id="ARBA00049954"/>
    </source>
</evidence>
<dbReference type="PRINTS" id="PR00958">
    <property type="entry name" value="HOMSERKINASE"/>
</dbReference>
<dbReference type="SUPFAM" id="SSF54211">
    <property type="entry name" value="Ribosomal protein S5 domain 2-like"/>
    <property type="match status" value="1"/>
</dbReference>
<dbReference type="HAMAP" id="MF_00384">
    <property type="entry name" value="Homoser_kinase"/>
    <property type="match status" value="1"/>
</dbReference>
<evidence type="ECO:0000256" key="13">
    <source>
        <dbReference type="HAMAP-Rule" id="MF_00384"/>
    </source>
</evidence>
<comment type="subcellular location">
    <subcellularLocation>
        <location evidence="13">Cytoplasm</location>
    </subcellularLocation>
</comment>
<evidence type="ECO:0000256" key="9">
    <source>
        <dbReference type="ARBA" id="ARBA00022777"/>
    </source>
</evidence>
<evidence type="ECO:0000256" key="5">
    <source>
        <dbReference type="ARBA" id="ARBA00022605"/>
    </source>
</evidence>
<reference evidence="16" key="1">
    <citation type="journal article" date="2014" name="Int. J. Syst. Evol. Microbiol.">
        <title>Complete genome sequence of Corynebacterium casei LMG S-19264T (=DSM 44701T), isolated from a smear-ripened cheese.</title>
        <authorList>
            <consortium name="US DOE Joint Genome Institute (JGI-PGF)"/>
            <person name="Walter F."/>
            <person name="Albersmeier A."/>
            <person name="Kalinowski J."/>
            <person name="Ruckert C."/>
        </authorList>
    </citation>
    <scope>NUCLEOTIDE SEQUENCE</scope>
    <source>
        <strain evidence="16">VKM Ac-2007</strain>
    </source>
</reference>
<evidence type="ECO:0000313" key="17">
    <source>
        <dbReference type="Proteomes" id="UP001143474"/>
    </source>
</evidence>
<dbReference type="Proteomes" id="UP001143474">
    <property type="component" value="Unassembled WGS sequence"/>
</dbReference>
<keyword evidence="5 13" id="KW-0028">Amino-acid biosynthesis</keyword>
<evidence type="ECO:0000256" key="1">
    <source>
        <dbReference type="ARBA" id="ARBA00005015"/>
    </source>
</evidence>
<dbReference type="PANTHER" id="PTHR20861">
    <property type="entry name" value="HOMOSERINE/4-DIPHOSPHOCYTIDYL-2-C-METHYL-D-ERYTHRITOL KINASE"/>
    <property type="match status" value="1"/>
</dbReference>
<evidence type="ECO:0000256" key="3">
    <source>
        <dbReference type="ARBA" id="ARBA00012078"/>
    </source>
</evidence>
<dbReference type="PIRSF" id="PIRSF000676">
    <property type="entry name" value="Homoser_kin"/>
    <property type="match status" value="1"/>
</dbReference>
<keyword evidence="13" id="KW-0963">Cytoplasm</keyword>
<dbReference type="PANTHER" id="PTHR20861:SF1">
    <property type="entry name" value="HOMOSERINE KINASE"/>
    <property type="match status" value="1"/>
</dbReference>
<gene>
    <name evidence="13 16" type="primary">thrB</name>
    <name evidence="16" type="ORF">GCM10017600_15230</name>
</gene>
<evidence type="ECO:0000259" key="15">
    <source>
        <dbReference type="Pfam" id="PF00288"/>
    </source>
</evidence>
<evidence type="ECO:0000256" key="6">
    <source>
        <dbReference type="ARBA" id="ARBA00022679"/>
    </source>
</evidence>
<dbReference type="AlphaFoldDB" id="A0A9W6HY04"/>
<dbReference type="InterPro" id="IPR006204">
    <property type="entry name" value="GHMP_kinase_N_dom"/>
</dbReference>
<evidence type="ECO:0000256" key="10">
    <source>
        <dbReference type="ARBA" id="ARBA00022840"/>
    </source>
</evidence>
<dbReference type="Pfam" id="PF00288">
    <property type="entry name" value="GHMP_kinases_N"/>
    <property type="match status" value="1"/>
</dbReference>
<proteinExistence type="inferred from homology"/>
<keyword evidence="6 13" id="KW-0808">Transferase</keyword>
<dbReference type="EC" id="2.7.1.39" evidence="3 13"/>
<keyword evidence="8 13" id="KW-0547">Nucleotide-binding</keyword>
<reference evidence="16" key="2">
    <citation type="submission" date="2023-01" db="EMBL/GenBank/DDBJ databases">
        <authorList>
            <person name="Sun Q."/>
            <person name="Evtushenko L."/>
        </authorList>
    </citation>
    <scope>NUCLEOTIDE SEQUENCE</scope>
    <source>
        <strain evidence="16">VKM Ac-2007</strain>
    </source>
</reference>
<keyword evidence="9 13" id="KW-0418">Kinase</keyword>
<dbReference type="SUPFAM" id="SSF55060">
    <property type="entry name" value="GHMP Kinase, C-terminal domain"/>
    <property type="match status" value="1"/>
</dbReference>
<evidence type="ECO:0000256" key="7">
    <source>
        <dbReference type="ARBA" id="ARBA00022697"/>
    </source>
</evidence>
<comment type="similarity">
    <text evidence="2 13">Belongs to the GHMP kinase family. Homoserine kinase subfamily.</text>
</comment>
<keyword evidence="7 13" id="KW-0791">Threonine biosynthesis</keyword>
<dbReference type="Gene3D" id="3.30.230.10">
    <property type="match status" value="1"/>
</dbReference>
<comment type="caution">
    <text evidence="16">The sequence shown here is derived from an EMBL/GenBank/DDBJ whole genome shotgun (WGS) entry which is preliminary data.</text>
</comment>
<comment type="pathway">
    <text evidence="1 13">Amino-acid biosynthesis; L-threonine biosynthesis; L-threonine from L-aspartate: step 4/5.</text>
</comment>
<feature type="domain" description="GHMP kinase N-terminal" evidence="15">
    <location>
        <begin position="70"/>
        <end position="157"/>
    </location>
</feature>
<dbReference type="GO" id="GO:0009088">
    <property type="term" value="P:threonine biosynthetic process"/>
    <property type="evidence" value="ECO:0007669"/>
    <property type="project" value="UniProtKB-UniRule"/>
</dbReference>
<organism evidence="16 17">
    <name type="scientific">Streptosporangium carneum</name>
    <dbReference type="NCBI Taxonomy" id="47481"/>
    <lineage>
        <taxon>Bacteria</taxon>
        <taxon>Bacillati</taxon>
        <taxon>Actinomycetota</taxon>
        <taxon>Actinomycetes</taxon>
        <taxon>Streptosporangiales</taxon>
        <taxon>Streptosporangiaceae</taxon>
        <taxon>Streptosporangium</taxon>
    </lineage>
</organism>
<dbReference type="InterPro" id="IPR006203">
    <property type="entry name" value="GHMP_knse_ATP-bd_CS"/>
</dbReference>
<evidence type="ECO:0000256" key="11">
    <source>
        <dbReference type="ARBA" id="ARBA00049375"/>
    </source>
</evidence>
<dbReference type="GO" id="GO:0005524">
    <property type="term" value="F:ATP binding"/>
    <property type="evidence" value="ECO:0007669"/>
    <property type="project" value="UniProtKB-UniRule"/>
</dbReference>
<dbReference type="GO" id="GO:0004413">
    <property type="term" value="F:homoserine kinase activity"/>
    <property type="evidence" value="ECO:0007669"/>
    <property type="project" value="UniProtKB-UniRule"/>
</dbReference>